<evidence type="ECO:0000313" key="4">
    <source>
        <dbReference type="Proteomes" id="UP001642484"/>
    </source>
</evidence>
<feature type="coiled-coil region" evidence="1">
    <location>
        <begin position="185"/>
        <end position="251"/>
    </location>
</feature>
<evidence type="ECO:0000256" key="1">
    <source>
        <dbReference type="SAM" id="Coils"/>
    </source>
</evidence>
<dbReference type="Proteomes" id="UP001642484">
    <property type="component" value="Unassembled WGS sequence"/>
</dbReference>
<evidence type="ECO:0000256" key="2">
    <source>
        <dbReference type="SAM" id="MobiDB-lite"/>
    </source>
</evidence>
<reference evidence="3 4" key="1">
    <citation type="submission" date="2024-02" db="EMBL/GenBank/DDBJ databases">
        <authorList>
            <person name="Chen Y."/>
            <person name="Shah S."/>
            <person name="Dougan E. K."/>
            <person name="Thang M."/>
            <person name="Chan C."/>
        </authorList>
    </citation>
    <scope>NUCLEOTIDE SEQUENCE [LARGE SCALE GENOMIC DNA]</scope>
</reference>
<keyword evidence="1" id="KW-0175">Coiled coil</keyword>
<proteinExistence type="predicted"/>
<sequence length="403" mass="44869">MRRSAAEPLAEKTSEVDEERALKERVRLLRGQRDELQAKLQRGARQENEVLTAKVLAAQQEFLALQREFKTMKEEYNQRLEGLRLALEEQQIAAEHSSRRVICAEDLVKFHQEQSRLMTSHWRQQCQMKDESIRNLNRQLIEYSTDWQHLGHQRQTEAGLSHEHFCLEDRHRRLLEHQQLLGEHTERLEAQLAEVQTEERSLREELAKSAAAPLEEAQLEEALAERQTQTLEFLRAQRRGYEEEAAAKRSLPGCAVHLARRAGRSGSAAGEDRHGAAAHRRGLGAHPGGPGGAFRPAPGGQGAPRGSRVGAARERALAHAAPEEMPGAAPHGERGAALGGGAGSSIFPRCGLQSARMTKRGAPFLSPFGGRSRECGREDPICGFSGFSHMMTVRNSLSPTKPW</sequence>
<accession>A0ABP0MJZ4</accession>
<protein>
    <submittedName>
        <fullName evidence="3">Uncharacterized protein</fullName>
    </submittedName>
</protein>
<dbReference type="EMBL" id="CAXAMN010017779">
    <property type="protein sequence ID" value="CAK9051127.1"/>
    <property type="molecule type" value="Genomic_DNA"/>
</dbReference>
<keyword evidence="4" id="KW-1185">Reference proteome</keyword>
<feature type="region of interest" description="Disordered" evidence="2">
    <location>
        <begin position="264"/>
        <end position="340"/>
    </location>
</feature>
<gene>
    <name evidence="3" type="ORF">CCMP2556_LOCUS25990</name>
</gene>
<name>A0ABP0MJZ4_9DINO</name>
<organism evidence="3 4">
    <name type="scientific">Durusdinium trenchii</name>
    <dbReference type="NCBI Taxonomy" id="1381693"/>
    <lineage>
        <taxon>Eukaryota</taxon>
        <taxon>Sar</taxon>
        <taxon>Alveolata</taxon>
        <taxon>Dinophyceae</taxon>
        <taxon>Suessiales</taxon>
        <taxon>Symbiodiniaceae</taxon>
        <taxon>Durusdinium</taxon>
    </lineage>
</organism>
<evidence type="ECO:0000313" key="3">
    <source>
        <dbReference type="EMBL" id="CAK9051127.1"/>
    </source>
</evidence>
<comment type="caution">
    <text evidence="3">The sequence shown here is derived from an EMBL/GenBank/DDBJ whole genome shotgun (WGS) entry which is preliminary data.</text>
</comment>
<feature type="coiled-coil region" evidence="1">
    <location>
        <begin position="19"/>
        <end position="93"/>
    </location>
</feature>